<dbReference type="PANTHER" id="PTHR33840:SF1">
    <property type="entry name" value="TLE1 PHOSPHOLIPASE DOMAIN-CONTAINING PROTEIN"/>
    <property type="match status" value="1"/>
</dbReference>
<dbReference type="PANTHER" id="PTHR33840">
    <property type="match status" value="1"/>
</dbReference>
<dbReference type="HOGENOM" id="CLU_005049_1_2_1"/>
<feature type="region of interest" description="Disordered" evidence="1">
    <location>
        <begin position="183"/>
        <end position="213"/>
    </location>
</feature>
<evidence type="ECO:0000313" key="3">
    <source>
        <dbReference type="EMBL" id="EJT79992.1"/>
    </source>
</evidence>
<dbReference type="EnsemblFungi" id="EJT79992">
    <property type="protein sequence ID" value="EJT79992"/>
    <property type="gene ID" value="GGTG_05074"/>
</dbReference>
<evidence type="ECO:0000313" key="5">
    <source>
        <dbReference type="Proteomes" id="UP000006039"/>
    </source>
</evidence>
<proteinExistence type="predicted"/>
<reference evidence="4" key="4">
    <citation type="journal article" date="2015" name="G3 (Bethesda)">
        <title>Genome sequences of three phytopathogenic species of the Magnaporthaceae family of fungi.</title>
        <authorList>
            <person name="Okagaki L.H."/>
            <person name="Nunes C.C."/>
            <person name="Sailsbery J."/>
            <person name="Clay B."/>
            <person name="Brown D."/>
            <person name="John T."/>
            <person name="Oh Y."/>
            <person name="Young N."/>
            <person name="Fitzgerald M."/>
            <person name="Haas B.J."/>
            <person name="Zeng Q."/>
            <person name="Young S."/>
            <person name="Adiconis X."/>
            <person name="Fan L."/>
            <person name="Levin J.Z."/>
            <person name="Mitchell T.K."/>
            <person name="Okubara P.A."/>
            <person name="Farman M.L."/>
            <person name="Kohn L.M."/>
            <person name="Birren B."/>
            <person name="Ma L.-J."/>
            <person name="Dean R.A."/>
        </authorList>
    </citation>
    <scope>NUCLEOTIDE SEQUENCE</scope>
    <source>
        <strain evidence="4">R3-111a-1</strain>
    </source>
</reference>
<dbReference type="Proteomes" id="UP000006039">
    <property type="component" value="Unassembled WGS sequence"/>
</dbReference>
<sequence length="716" mass="79532">MESANVILKKDIPCAHLSNTFLNPKRLVICCDGTWNNSNDGKDPSTNVSRLASAVAHKCCSGMPQVVYYHPGAGTEASALAHFLGGFLGQGVVQDVAETYRFVCDNYNPGDEIVLVGFSRGAFTARSVADMICNLGFLNRAGLDNLAGIFHDYCTWEDWVGEKKRDDSKHLLGFSLDNYNPTCTLDEPGKDQQGAGNNNNKPRPPRPGRDSFGKSLAEAEAGTSAKAFAEQVESELATGLEARKDSLWTKIKKAENRSAIAKLYLEELAQQQLVLATKVPQENGRIKWVPVQGNVKAVGVWDTVGSLGVPKGPLRRDAGRSNNEIRFASLEMHANVQFAFHALALDEYRTAFSPTLWQLPEVSKTVLRQVWFAGNHGDVGGGWADEQSANISLAWMADQLTSVGVEFSRPEFQRVFYDLASSSVPEQWSMGPIHNPPLKTSTLEVVGSVVKPDRSPDPRTPGLYSCDAPKEGWTEWLKRWATWQQKKKQPFLARSEELVHPSVRIRYQCGGQGPDGAGPYTCPALFKNGYILEKRIGKPKPRTVNESPEEWRANRTHKTVGGRVVSHRNDAESAKLATLEPDARSIRVQQPVEELHVVKLPETQTSWVWRHEAIVRDDGPLELPEEQVGVWERLFIKTQEQLVEWKPLYEARKKRLEGVAAKKRWPITNAAYGAAGTVAGWFSGSKGATPKGKDVRDWGYHEIAVWLWGELEKKDK</sequence>
<reference evidence="5" key="1">
    <citation type="submission" date="2010-07" db="EMBL/GenBank/DDBJ databases">
        <title>The genome sequence of Gaeumannomyces graminis var. tritici strain R3-111a-1.</title>
        <authorList>
            <consortium name="The Broad Institute Genome Sequencing Platform"/>
            <person name="Ma L.-J."/>
            <person name="Dead R."/>
            <person name="Young S."/>
            <person name="Zeng Q."/>
            <person name="Koehrsen M."/>
            <person name="Alvarado L."/>
            <person name="Berlin A."/>
            <person name="Chapman S.B."/>
            <person name="Chen Z."/>
            <person name="Freedman E."/>
            <person name="Gellesch M."/>
            <person name="Goldberg J."/>
            <person name="Griggs A."/>
            <person name="Gujja S."/>
            <person name="Heilman E.R."/>
            <person name="Heiman D."/>
            <person name="Hepburn T."/>
            <person name="Howarth C."/>
            <person name="Jen D."/>
            <person name="Larson L."/>
            <person name="Mehta T."/>
            <person name="Neiman D."/>
            <person name="Pearson M."/>
            <person name="Roberts A."/>
            <person name="Saif S."/>
            <person name="Shea T."/>
            <person name="Shenoy N."/>
            <person name="Sisk P."/>
            <person name="Stolte C."/>
            <person name="Sykes S."/>
            <person name="Walk T."/>
            <person name="White J."/>
            <person name="Yandava C."/>
            <person name="Haas B."/>
            <person name="Nusbaum C."/>
            <person name="Birren B."/>
        </authorList>
    </citation>
    <scope>NUCLEOTIDE SEQUENCE [LARGE SCALE GENOMIC DNA]</scope>
    <source>
        <strain evidence="5">R3-111a-1</strain>
    </source>
</reference>
<gene>
    <name evidence="4" type="primary">20345532</name>
    <name evidence="3" type="ORF">GGTG_05074</name>
</gene>
<dbReference type="SUPFAM" id="SSF53474">
    <property type="entry name" value="alpha/beta-Hydrolases"/>
    <property type="match status" value="1"/>
</dbReference>
<dbReference type="VEuPathDB" id="FungiDB:GGTG_05074"/>
<reference evidence="3" key="3">
    <citation type="submission" date="2010-09" db="EMBL/GenBank/DDBJ databases">
        <title>Annotation of Gaeumannomyces graminis var. tritici R3-111a-1.</title>
        <authorList>
            <consortium name="The Broad Institute Genome Sequencing Platform"/>
            <person name="Ma L.-J."/>
            <person name="Dead R."/>
            <person name="Young S.K."/>
            <person name="Zeng Q."/>
            <person name="Gargeya S."/>
            <person name="Fitzgerald M."/>
            <person name="Haas B."/>
            <person name="Abouelleil A."/>
            <person name="Alvarado L."/>
            <person name="Arachchi H.M."/>
            <person name="Berlin A."/>
            <person name="Brown A."/>
            <person name="Chapman S.B."/>
            <person name="Chen Z."/>
            <person name="Dunbar C."/>
            <person name="Freedman E."/>
            <person name="Gearin G."/>
            <person name="Gellesch M."/>
            <person name="Goldberg J."/>
            <person name="Griggs A."/>
            <person name="Gujja S."/>
            <person name="Heiman D."/>
            <person name="Howarth C."/>
            <person name="Larson L."/>
            <person name="Lui A."/>
            <person name="MacDonald P.J.P."/>
            <person name="Mehta T."/>
            <person name="Montmayeur A."/>
            <person name="Murphy C."/>
            <person name="Neiman D."/>
            <person name="Pearson M."/>
            <person name="Priest M."/>
            <person name="Roberts A."/>
            <person name="Saif S."/>
            <person name="Shea T."/>
            <person name="Shenoy N."/>
            <person name="Sisk P."/>
            <person name="Stolte C."/>
            <person name="Sykes S."/>
            <person name="Yandava C."/>
            <person name="Wortman J."/>
            <person name="Nusbaum C."/>
            <person name="Birren B."/>
        </authorList>
    </citation>
    <scope>NUCLEOTIDE SEQUENCE</scope>
    <source>
        <strain evidence="3">R3-111a-1</strain>
    </source>
</reference>
<dbReference type="eggNOG" id="ENOG502R8WH">
    <property type="taxonomic scope" value="Eukaryota"/>
</dbReference>
<protein>
    <recommendedName>
        <fullName evidence="2">T6SS Phospholipase effector Tle1-like catalytic domain-containing protein</fullName>
    </recommendedName>
</protein>
<dbReference type="InterPro" id="IPR018712">
    <property type="entry name" value="Tle1-like_cat"/>
</dbReference>
<organism evidence="3">
    <name type="scientific">Gaeumannomyces tritici (strain R3-111a-1)</name>
    <name type="common">Wheat and barley take-all root rot fungus</name>
    <name type="synonym">Gaeumannomyces graminis var. tritici</name>
    <dbReference type="NCBI Taxonomy" id="644352"/>
    <lineage>
        <taxon>Eukaryota</taxon>
        <taxon>Fungi</taxon>
        <taxon>Dikarya</taxon>
        <taxon>Ascomycota</taxon>
        <taxon>Pezizomycotina</taxon>
        <taxon>Sordariomycetes</taxon>
        <taxon>Sordariomycetidae</taxon>
        <taxon>Magnaporthales</taxon>
        <taxon>Magnaporthaceae</taxon>
        <taxon>Gaeumannomyces</taxon>
    </lineage>
</organism>
<accession>J3NUW5</accession>
<dbReference type="GeneID" id="20345532"/>
<dbReference type="AlphaFoldDB" id="J3NUW5"/>
<feature type="domain" description="T6SS Phospholipase effector Tle1-like catalytic" evidence="2">
    <location>
        <begin position="25"/>
        <end position="167"/>
    </location>
</feature>
<dbReference type="OrthoDB" id="3057168at2759"/>
<dbReference type="RefSeq" id="XP_009221137.1">
    <property type="nucleotide sequence ID" value="XM_009222873.1"/>
</dbReference>
<reference evidence="3" key="2">
    <citation type="submission" date="2010-07" db="EMBL/GenBank/DDBJ databases">
        <authorList>
            <consortium name="The Broad Institute Genome Sequencing Platform"/>
            <consortium name="Broad Institute Genome Sequencing Center for Infectious Disease"/>
            <person name="Ma L.-J."/>
            <person name="Dead R."/>
            <person name="Young S."/>
            <person name="Zeng Q."/>
            <person name="Koehrsen M."/>
            <person name="Alvarado L."/>
            <person name="Berlin A."/>
            <person name="Chapman S.B."/>
            <person name="Chen Z."/>
            <person name="Freedman E."/>
            <person name="Gellesch M."/>
            <person name="Goldberg J."/>
            <person name="Griggs A."/>
            <person name="Gujja S."/>
            <person name="Heilman E.R."/>
            <person name="Heiman D."/>
            <person name="Hepburn T."/>
            <person name="Howarth C."/>
            <person name="Jen D."/>
            <person name="Larson L."/>
            <person name="Mehta T."/>
            <person name="Neiman D."/>
            <person name="Pearson M."/>
            <person name="Roberts A."/>
            <person name="Saif S."/>
            <person name="Shea T."/>
            <person name="Shenoy N."/>
            <person name="Sisk P."/>
            <person name="Stolte C."/>
            <person name="Sykes S."/>
            <person name="Walk T."/>
            <person name="White J."/>
            <person name="Yandava C."/>
            <person name="Haas B."/>
            <person name="Nusbaum C."/>
            <person name="Birren B."/>
        </authorList>
    </citation>
    <scope>NUCLEOTIDE SEQUENCE</scope>
    <source>
        <strain evidence="3">R3-111a-1</strain>
    </source>
</reference>
<keyword evidence="5" id="KW-1185">Reference proteome</keyword>
<feature type="domain" description="T6SS Phospholipase effector Tle1-like catalytic" evidence="2">
    <location>
        <begin position="285"/>
        <end position="399"/>
    </location>
</feature>
<evidence type="ECO:0000259" key="2">
    <source>
        <dbReference type="Pfam" id="PF09994"/>
    </source>
</evidence>
<evidence type="ECO:0000256" key="1">
    <source>
        <dbReference type="SAM" id="MobiDB-lite"/>
    </source>
</evidence>
<dbReference type="EMBL" id="GL385396">
    <property type="protein sequence ID" value="EJT79992.1"/>
    <property type="molecule type" value="Genomic_DNA"/>
</dbReference>
<name>J3NUW5_GAET3</name>
<evidence type="ECO:0000313" key="4">
    <source>
        <dbReference type="EnsemblFungi" id="EJT79992"/>
    </source>
</evidence>
<dbReference type="STRING" id="644352.J3NUW5"/>
<dbReference type="InterPro" id="IPR029058">
    <property type="entry name" value="AB_hydrolase_fold"/>
</dbReference>
<reference evidence="4" key="5">
    <citation type="submission" date="2018-04" db="UniProtKB">
        <authorList>
            <consortium name="EnsemblFungi"/>
        </authorList>
    </citation>
    <scope>IDENTIFICATION</scope>
    <source>
        <strain evidence="4">R3-111a-1</strain>
    </source>
</reference>
<dbReference type="Pfam" id="PF09994">
    <property type="entry name" value="T6SS_Tle1-like_cat"/>
    <property type="match status" value="2"/>
</dbReference>